<dbReference type="EMBL" id="JBHTBJ010000006">
    <property type="protein sequence ID" value="MFC7274620.1"/>
    <property type="molecule type" value="Genomic_DNA"/>
</dbReference>
<dbReference type="InterPro" id="IPR032710">
    <property type="entry name" value="NTF2-like_dom_sf"/>
</dbReference>
<evidence type="ECO:0000313" key="1">
    <source>
        <dbReference type="EMBL" id="MFC7274620.1"/>
    </source>
</evidence>
<keyword evidence="2" id="KW-1185">Reference proteome</keyword>
<dbReference type="InterPro" id="IPR009959">
    <property type="entry name" value="Cyclase_SnoaL-like"/>
</dbReference>
<dbReference type="Gene3D" id="3.10.450.50">
    <property type="match status" value="1"/>
</dbReference>
<dbReference type="RefSeq" id="WP_378966778.1">
    <property type="nucleotide sequence ID" value="NZ_JBHTBJ010000006.1"/>
</dbReference>
<reference evidence="2" key="1">
    <citation type="journal article" date="2019" name="Int. J. Syst. Evol. Microbiol.">
        <title>The Global Catalogue of Microorganisms (GCM) 10K type strain sequencing project: providing services to taxonomists for standard genome sequencing and annotation.</title>
        <authorList>
            <consortium name="The Broad Institute Genomics Platform"/>
            <consortium name="The Broad Institute Genome Sequencing Center for Infectious Disease"/>
            <person name="Wu L."/>
            <person name="Ma J."/>
        </authorList>
    </citation>
    <scope>NUCLEOTIDE SEQUENCE [LARGE SCALE GENOMIC DNA]</scope>
    <source>
        <strain evidence="2">XZYJT-10</strain>
    </source>
</reference>
<evidence type="ECO:0000313" key="2">
    <source>
        <dbReference type="Proteomes" id="UP001596548"/>
    </source>
</evidence>
<name>A0ABW2HQ41_9ACTN</name>
<dbReference type="SUPFAM" id="SSF54427">
    <property type="entry name" value="NTF2-like"/>
    <property type="match status" value="1"/>
</dbReference>
<dbReference type="PANTHER" id="PTHR38436">
    <property type="entry name" value="POLYKETIDE CYCLASE SNOAL-LIKE DOMAIN"/>
    <property type="match status" value="1"/>
</dbReference>
<comment type="caution">
    <text evidence="1">The sequence shown here is derived from an EMBL/GenBank/DDBJ whole genome shotgun (WGS) entry which is preliminary data.</text>
</comment>
<dbReference type="PANTHER" id="PTHR38436:SF1">
    <property type="entry name" value="ESTER CYCLASE"/>
    <property type="match status" value="1"/>
</dbReference>
<gene>
    <name evidence="1" type="ORF">ACFQS1_11560</name>
</gene>
<organism evidence="1 2">
    <name type="scientific">Paractinoplanes rhizophilus</name>
    <dbReference type="NCBI Taxonomy" id="1416877"/>
    <lineage>
        <taxon>Bacteria</taxon>
        <taxon>Bacillati</taxon>
        <taxon>Actinomycetota</taxon>
        <taxon>Actinomycetes</taxon>
        <taxon>Micromonosporales</taxon>
        <taxon>Micromonosporaceae</taxon>
        <taxon>Paractinoplanes</taxon>
    </lineage>
</organism>
<sequence>MRPREIAEAWFDMCREGDERRFAELATDDFLCHGPGGTGDRATFIDWLHWYPTAFADQRPTLEDVIADGDRVVARYVVRSTYRGGYLDLPARGQHVEETGIIIYRLAGGRVAETWFEGNDLEVAQQLGGRVQMQLDDRFG</sequence>
<dbReference type="Pfam" id="PF07366">
    <property type="entry name" value="SnoaL"/>
    <property type="match status" value="1"/>
</dbReference>
<protein>
    <submittedName>
        <fullName evidence="1">Ester cyclase</fullName>
    </submittedName>
</protein>
<proteinExistence type="predicted"/>
<dbReference type="Proteomes" id="UP001596548">
    <property type="component" value="Unassembled WGS sequence"/>
</dbReference>
<accession>A0ABW2HQ41</accession>